<evidence type="ECO:0000256" key="4">
    <source>
        <dbReference type="ARBA" id="ARBA00022475"/>
    </source>
</evidence>
<feature type="transmembrane region" description="Helical" evidence="8">
    <location>
        <begin position="74"/>
        <end position="94"/>
    </location>
</feature>
<dbReference type="InterPro" id="IPR004812">
    <property type="entry name" value="Efflux_drug-R_Bcr/CmlA"/>
</dbReference>
<dbReference type="GO" id="GO:0042910">
    <property type="term" value="F:xenobiotic transmembrane transporter activity"/>
    <property type="evidence" value="ECO:0007669"/>
    <property type="project" value="InterPro"/>
</dbReference>
<dbReference type="CDD" id="cd17320">
    <property type="entry name" value="MFS_MdfA_MDR_like"/>
    <property type="match status" value="1"/>
</dbReference>
<dbReference type="PANTHER" id="PTHR23502">
    <property type="entry name" value="MAJOR FACILITATOR SUPERFAMILY"/>
    <property type="match status" value="1"/>
</dbReference>
<dbReference type="Proteomes" id="UP000222944">
    <property type="component" value="Unassembled WGS sequence"/>
</dbReference>
<comment type="similarity">
    <text evidence="2 8">Belongs to the major facilitator superfamily. Bcr/CmlA family.</text>
</comment>
<feature type="transmembrane region" description="Helical" evidence="8">
    <location>
        <begin position="161"/>
        <end position="183"/>
    </location>
</feature>
<dbReference type="PROSITE" id="PS50850">
    <property type="entry name" value="MFS"/>
    <property type="match status" value="1"/>
</dbReference>
<dbReference type="RefSeq" id="WP_098866923.1">
    <property type="nucleotide sequence ID" value="NZ_NUFN01000061.1"/>
</dbReference>
<protein>
    <recommendedName>
        <fullName evidence="8">Bcr/CflA family efflux transporter</fullName>
    </recommendedName>
</protein>
<feature type="transmembrane region" description="Helical" evidence="8">
    <location>
        <begin position="304"/>
        <end position="323"/>
    </location>
</feature>
<proteinExistence type="inferred from homology"/>
<feature type="transmembrane region" description="Helical" evidence="8">
    <location>
        <begin position="133"/>
        <end position="155"/>
    </location>
</feature>
<evidence type="ECO:0000256" key="3">
    <source>
        <dbReference type="ARBA" id="ARBA00022448"/>
    </source>
</evidence>
<dbReference type="GO" id="GO:0005886">
    <property type="term" value="C:plasma membrane"/>
    <property type="evidence" value="ECO:0007669"/>
    <property type="project" value="UniProtKB-SubCell"/>
</dbReference>
<dbReference type="AlphaFoldDB" id="A0A9X7GG90"/>
<feature type="domain" description="Major facilitator superfamily (MFS) profile" evidence="9">
    <location>
        <begin position="9"/>
        <end position="395"/>
    </location>
</feature>
<feature type="transmembrane region" description="Helical" evidence="8">
    <location>
        <begin position="247"/>
        <end position="267"/>
    </location>
</feature>
<dbReference type="NCBIfam" id="TIGR00710">
    <property type="entry name" value="efflux_Bcr_CflA"/>
    <property type="match status" value="1"/>
</dbReference>
<keyword evidence="5 8" id="KW-0812">Transmembrane</keyword>
<dbReference type="PRINTS" id="PR01035">
    <property type="entry name" value="TCRTETA"/>
</dbReference>
<evidence type="ECO:0000256" key="6">
    <source>
        <dbReference type="ARBA" id="ARBA00022989"/>
    </source>
</evidence>
<evidence type="ECO:0000259" key="9">
    <source>
        <dbReference type="PROSITE" id="PS50850"/>
    </source>
</evidence>
<dbReference type="EMBL" id="NUFN01000061">
    <property type="protein sequence ID" value="PGH77980.1"/>
    <property type="molecule type" value="Genomic_DNA"/>
</dbReference>
<dbReference type="InterPro" id="IPR020846">
    <property type="entry name" value="MFS_dom"/>
</dbReference>
<evidence type="ECO:0000256" key="1">
    <source>
        <dbReference type="ARBA" id="ARBA00004651"/>
    </source>
</evidence>
<feature type="transmembrane region" description="Helical" evidence="8">
    <location>
        <begin position="279"/>
        <end position="298"/>
    </location>
</feature>
<feature type="transmembrane region" description="Helical" evidence="8">
    <location>
        <begin position="344"/>
        <end position="365"/>
    </location>
</feature>
<dbReference type="InterPro" id="IPR011701">
    <property type="entry name" value="MFS"/>
</dbReference>
<dbReference type="SUPFAM" id="SSF103473">
    <property type="entry name" value="MFS general substrate transporter"/>
    <property type="match status" value="1"/>
</dbReference>
<dbReference type="Gene3D" id="1.20.1720.10">
    <property type="entry name" value="Multidrug resistance protein D"/>
    <property type="match status" value="1"/>
</dbReference>
<feature type="transmembrane region" description="Helical" evidence="8">
    <location>
        <begin position="371"/>
        <end position="390"/>
    </location>
</feature>
<dbReference type="Pfam" id="PF07690">
    <property type="entry name" value="MFS_1"/>
    <property type="match status" value="1"/>
</dbReference>
<dbReference type="InterPro" id="IPR036259">
    <property type="entry name" value="MFS_trans_sf"/>
</dbReference>
<accession>A0A9X7GG90</accession>
<sequence length="422" mass="46848">MKHKNHSLLIFILITLVCIPQASIGLYIPSLPHMVEALHTNSNELQFTLSIYMIGYAFSTLVCGIFSDRYGRKPVLLAGLSIYLFATIICLIASNVYVLIIGRFLQALGGCCGTVLARVIAKDTFESKDQVRILTYLSTAIAITPAIAPILGGYLEFYFSWRSGFLILSFISLMALLLCMFGLKETNAHKDLKATNFVSIVNNYKYLLTHRLFLTYSISIGLAWCAYYSFIQSSSFVFQNIFKVTPIVYGGMYAVVISGYILGTIFTRRYSNKIGINNVIMYESLLALGAAIVMLFIMHVNSGALIGILLPMAIIMIGIGGIFPACQAAVMQPFTHIAGTASGLFFFIQMIFGAICGLILGIFHVHSQAPMVVTITFSCSLLVLVFYSLIWKNSKHSPQYNAKKYTECSQYKVKKRHQKVPE</sequence>
<feature type="transmembrane region" description="Helical" evidence="8">
    <location>
        <begin position="212"/>
        <end position="231"/>
    </location>
</feature>
<comment type="caution">
    <text evidence="8">Lacks conserved residue(s) required for the propagation of feature annotation.</text>
</comment>
<dbReference type="GO" id="GO:1990961">
    <property type="term" value="P:xenobiotic detoxification by transmembrane export across the plasma membrane"/>
    <property type="evidence" value="ECO:0007669"/>
    <property type="project" value="InterPro"/>
</dbReference>
<evidence type="ECO:0000256" key="7">
    <source>
        <dbReference type="ARBA" id="ARBA00023136"/>
    </source>
</evidence>
<keyword evidence="6 8" id="KW-1133">Transmembrane helix</keyword>
<evidence type="ECO:0000256" key="8">
    <source>
        <dbReference type="RuleBase" id="RU365088"/>
    </source>
</evidence>
<reference evidence="10 11" key="1">
    <citation type="submission" date="2017-09" db="EMBL/GenBank/DDBJ databases">
        <title>Large-scale bioinformatics analysis of Bacillus genomes uncovers conserved roles of natural products in bacterial physiology.</title>
        <authorList>
            <consortium name="Agbiome Team Llc"/>
            <person name="Bleich R.M."/>
            <person name="Grubbs K.J."/>
            <person name="Santa Maria K.C."/>
            <person name="Allen S.E."/>
            <person name="Farag S."/>
            <person name="Shank E.A."/>
            <person name="Bowers A."/>
        </authorList>
    </citation>
    <scope>NUCLEOTIDE SEQUENCE [LARGE SCALE GENOMIC DNA]</scope>
    <source>
        <strain evidence="10 11">AFS058004</strain>
    </source>
</reference>
<keyword evidence="4 8" id="KW-1003">Cell membrane</keyword>
<evidence type="ECO:0000256" key="2">
    <source>
        <dbReference type="ARBA" id="ARBA00006236"/>
    </source>
</evidence>
<evidence type="ECO:0000313" key="10">
    <source>
        <dbReference type="EMBL" id="PGH77980.1"/>
    </source>
</evidence>
<dbReference type="PANTHER" id="PTHR23502:SF132">
    <property type="entry name" value="POLYAMINE TRANSPORTER 2-RELATED"/>
    <property type="match status" value="1"/>
</dbReference>
<gene>
    <name evidence="10" type="ORF">CN899_29310</name>
</gene>
<comment type="caution">
    <text evidence="10">The sequence shown here is derived from an EMBL/GenBank/DDBJ whole genome shotgun (WGS) entry which is preliminary data.</text>
</comment>
<dbReference type="InterPro" id="IPR001958">
    <property type="entry name" value="Tet-R_TetA/multi-R_MdtG-like"/>
</dbReference>
<feature type="transmembrane region" description="Helical" evidence="8">
    <location>
        <begin position="47"/>
        <end position="67"/>
    </location>
</feature>
<feature type="transmembrane region" description="Helical" evidence="8">
    <location>
        <begin position="100"/>
        <end position="121"/>
    </location>
</feature>
<keyword evidence="7 8" id="KW-0472">Membrane</keyword>
<evidence type="ECO:0000313" key="11">
    <source>
        <dbReference type="Proteomes" id="UP000222944"/>
    </source>
</evidence>
<organism evidence="10 11">
    <name type="scientific">Bacillus thuringiensis</name>
    <dbReference type="NCBI Taxonomy" id="1428"/>
    <lineage>
        <taxon>Bacteria</taxon>
        <taxon>Bacillati</taxon>
        <taxon>Bacillota</taxon>
        <taxon>Bacilli</taxon>
        <taxon>Bacillales</taxon>
        <taxon>Bacillaceae</taxon>
        <taxon>Bacillus</taxon>
        <taxon>Bacillus cereus group</taxon>
    </lineage>
</organism>
<evidence type="ECO:0000256" key="5">
    <source>
        <dbReference type="ARBA" id="ARBA00022692"/>
    </source>
</evidence>
<comment type="subcellular location">
    <subcellularLocation>
        <location evidence="1 8">Cell membrane</location>
        <topology evidence="1 8">Multi-pass membrane protein</topology>
    </subcellularLocation>
</comment>
<keyword evidence="3 8" id="KW-0813">Transport</keyword>
<name>A0A9X7GG90_BACTU</name>